<reference evidence="3 4" key="2">
    <citation type="submission" date="2017-02" db="EMBL/GenBank/DDBJ databases">
        <authorList>
            <consortium name="Pathogen Informatics"/>
        </authorList>
    </citation>
    <scope>NUCLEOTIDE SEQUENCE [LARGE SCALE GENOMIC DNA]</scope>
    <source>
        <strain evidence="3 4">VRECD0157</strain>
    </source>
</reference>
<name>A0A069AQX1_CLODI</name>
<dbReference type="EC" id="3.5.4.2" evidence="3"/>
<dbReference type="AlphaFoldDB" id="A0A069AQX1"/>
<dbReference type="InterPro" id="IPR011059">
    <property type="entry name" value="Metal-dep_hydrolase_composite"/>
</dbReference>
<keyword evidence="3" id="KW-0378">Hydrolase</keyword>
<organism evidence="2">
    <name type="scientific">Clostridioides difficile</name>
    <name type="common">Peptoclostridium difficile</name>
    <dbReference type="NCBI Taxonomy" id="1496"/>
    <lineage>
        <taxon>Bacteria</taxon>
        <taxon>Bacillati</taxon>
        <taxon>Bacillota</taxon>
        <taxon>Clostridia</taxon>
        <taxon>Peptostreptococcales</taxon>
        <taxon>Peptostreptococcaceae</taxon>
        <taxon>Clostridioides</taxon>
    </lineage>
</organism>
<dbReference type="RefSeq" id="WP_003430327.1">
    <property type="nucleotide sequence ID" value="NZ_AP025558.1"/>
</dbReference>
<proteinExistence type="predicted"/>
<dbReference type="PATRIC" id="fig|1496.1371.peg.3105"/>
<reference evidence="2" key="1">
    <citation type="submission" date="2014-07" db="EMBL/GenBank/DDBJ databases">
        <authorList>
            <person name="Monot Marc"/>
        </authorList>
    </citation>
    <scope>NUCLEOTIDE SEQUENCE</scope>
    <source>
        <strain evidence="2">7032989</strain>
        <strain evidence="1">7032994</strain>
    </source>
</reference>
<dbReference type="Proteomes" id="UP000189137">
    <property type="component" value="Unassembled WGS sequence"/>
</dbReference>
<dbReference type="EMBL" id="LK932764">
    <property type="protein sequence ID" value="CDS92885.1"/>
    <property type="molecule type" value="Genomic_DNA"/>
</dbReference>
<protein>
    <submittedName>
        <fullName evidence="3">Adenine deaminase</fullName>
        <ecNumber evidence="3">3.5.4.2</ecNumber>
    </submittedName>
</protein>
<dbReference type="EMBL" id="FUPS01000017">
    <property type="protein sequence ID" value="SJT15106.1"/>
    <property type="molecule type" value="Genomic_DNA"/>
</dbReference>
<evidence type="ECO:0000313" key="3">
    <source>
        <dbReference type="EMBL" id="SJT15106.1"/>
    </source>
</evidence>
<dbReference type="EMBL" id="LK932360">
    <property type="protein sequence ID" value="CDS84347.1"/>
    <property type="molecule type" value="Genomic_DNA"/>
</dbReference>
<dbReference type="GO" id="GO:0000034">
    <property type="term" value="F:adenine deaminase activity"/>
    <property type="evidence" value="ECO:0007669"/>
    <property type="project" value="UniProtKB-EC"/>
</dbReference>
<evidence type="ECO:0000313" key="1">
    <source>
        <dbReference type="EMBL" id="CDS84347.1"/>
    </source>
</evidence>
<dbReference type="SUPFAM" id="SSF51338">
    <property type="entry name" value="Composite domain of metallo-dependent hydrolases"/>
    <property type="match status" value="1"/>
</dbReference>
<sequence length="59" mass="6295">MGNLKRQCDVSSGREKADIVLKNGTIINVFTEELITGDVAIVGDTIVGIGDYKGNVEID</sequence>
<evidence type="ECO:0000313" key="4">
    <source>
        <dbReference type="Proteomes" id="UP000189137"/>
    </source>
</evidence>
<gene>
    <name evidence="3" type="primary">adeC_2</name>
    <name evidence="2" type="ORF">BN1095_1220003</name>
    <name evidence="1" type="ORF">BN1097_250171</name>
    <name evidence="3" type="ORF">SAMEA3375112_03841</name>
</gene>
<evidence type="ECO:0000313" key="2">
    <source>
        <dbReference type="EMBL" id="CDS92885.1"/>
    </source>
</evidence>
<dbReference type="Gene3D" id="2.30.40.10">
    <property type="entry name" value="Urease, subunit C, domain 1"/>
    <property type="match status" value="1"/>
</dbReference>
<accession>A0A069AQX1</accession>